<dbReference type="SUPFAM" id="SSF53335">
    <property type="entry name" value="S-adenosyl-L-methionine-dependent methyltransferases"/>
    <property type="match status" value="1"/>
</dbReference>
<protein>
    <submittedName>
        <fullName evidence="2">N2227-domain-containing protein</fullName>
    </submittedName>
</protein>
<keyword evidence="1" id="KW-0732">Signal</keyword>
<dbReference type="InterPro" id="IPR029063">
    <property type="entry name" value="SAM-dependent_MTases_sf"/>
</dbReference>
<dbReference type="GO" id="GO:0008757">
    <property type="term" value="F:S-adenosylmethionine-dependent methyltransferase activity"/>
    <property type="evidence" value="ECO:0007669"/>
    <property type="project" value="InterPro"/>
</dbReference>
<keyword evidence="3" id="KW-1185">Reference proteome</keyword>
<dbReference type="InParanoid" id="A0A4S2MV12"/>
<dbReference type="PANTHER" id="PTHR12303:SF13">
    <property type="match status" value="1"/>
</dbReference>
<dbReference type="Proteomes" id="UP000298138">
    <property type="component" value="Unassembled WGS sequence"/>
</dbReference>
<gene>
    <name evidence="2" type="ORF">EX30DRAFT_299284</name>
</gene>
<dbReference type="PANTHER" id="PTHR12303">
    <property type="entry name" value="CARNOSINE N-METHYLTRANSFERASE"/>
    <property type="match status" value="1"/>
</dbReference>
<feature type="non-terminal residue" evidence="2">
    <location>
        <position position="359"/>
    </location>
</feature>
<dbReference type="AlphaFoldDB" id="A0A4S2MV12"/>
<accession>A0A4S2MV12</accession>
<evidence type="ECO:0000313" key="3">
    <source>
        <dbReference type="Proteomes" id="UP000298138"/>
    </source>
</evidence>
<dbReference type="Gene3D" id="3.40.50.150">
    <property type="entry name" value="Vaccinia Virus protein VP39"/>
    <property type="match status" value="1"/>
</dbReference>
<dbReference type="OrthoDB" id="978at2759"/>
<reference evidence="2 3" key="1">
    <citation type="submission" date="2019-04" db="EMBL/GenBank/DDBJ databases">
        <title>Comparative genomics and transcriptomics to analyze fruiting body development in filamentous ascomycetes.</title>
        <authorList>
            <consortium name="DOE Joint Genome Institute"/>
            <person name="Lutkenhaus R."/>
            <person name="Traeger S."/>
            <person name="Breuer J."/>
            <person name="Kuo A."/>
            <person name="Lipzen A."/>
            <person name="Pangilinan J."/>
            <person name="Dilworth D."/>
            <person name="Sandor L."/>
            <person name="Poggeler S."/>
            <person name="Barry K."/>
            <person name="Grigoriev I.V."/>
            <person name="Nowrousian M."/>
        </authorList>
    </citation>
    <scope>NUCLEOTIDE SEQUENCE [LARGE SCALE GENOMIC DNA]</scope>
    <source>
        <strain evidence="2 3">CBS 389.68</strain>
    </source>
</reference>
<evidence type="ECO:0000313" key="2">
    <source>
        <dbReference type="EMBL" id="TGZ80363.1"/>
    </source>
</evidence>
<dbReference type="InterPro" id="IPR012901">
    <property type="entry name" value="CARME"/>
</dbReference>
<feature type="chain" id="PRO_5020813084" evidence="1">
    <location>
        <begin position="22"/>
        <end position="359"/>
    </location>
</feature>
<evidence type="ECO:0000256" key="1">
    <source>
        <dbReference type="SAM" id="SignalP"/>
    </source>
</evidence>
<dbReference type="STRING" id="341454.A0A4S2MV12"/>
<sequence>RLFTALLTLLHYSLTYQQILATKHRRFQQLHEYHHRLLERVDYAHKLDQARELIQRNDIIVTQILQHGLKVYGITWDELMAFQTRSRGTAETENVGEVDQCIKLITRDWADVGREEREAGVGRVLKMRERIRGRVLVPGAGVGRLVHEVEKMEEVKEVVVNEYSYLVVVTARWVFDVVRRGEKRAWQVWPHLGWWSHRRVTEGALFKRVEFPDEEEEEDKKIQWVEGDFVTSFFNQEGTYDTVLTLFFIDTARNIVEYIHRIYQLLKPGGTWINVGPLLYGTKPLVELSLNEVLMVVEEVGFVIEDTEEGWGESTFGDGDGEMARWKGKVRKGLAGYGFDEEATMNRNIYEVQCWVARK</sequence>
<feature type="signal peptide" evidence="1">
    <location>
        <begin position="1"/>
        <end position="21"/>
    </location>
</feature>
<organism evidence="2 3">
    <name type="scientific">Ascodesmis nigricans</name>
    <dbReference type="NCBI Taxonomy" id="341454"/>
    <lineage>
        <taxon>Eukaryota</taxon>
        <taxon>Fungi</taxon>
        <taxon>Dikarya</taxon>
        <taxon>Ascomycota</taxon>
        <taxon>Pezizomycotina</taxon>
        <taxon>Pezizomycetes</taxon>
        <taxon>Pezizales</taxon>
        <taxon>Ascodesmidaceae</taxon>
        <taxon>Ascodesmis</taxon>
    </lineage>
</organism>
<dbReference type="EMBL" id="ML220125">
    <property type="protein sequence ID" value="TGZ80363.1"/>
    <property type="molecule type" value="Genomic_DNA"/>
</dbReference>
<proteinExistence type="predicted"/>
<name>A0A4S2MV12_9PEZI</name>
<dbReference type="Pfam" id="PF07942">
    <property type="entry name" value="CARME"/>
    <property type="match status" value="1"/>
</dbReference>
<feature type="non-terminal residue" evidence="2">
    <location>
        <position position="1"/>
    </location>
</feature>
<dbReference type="SMART" id="SM01296">
    <property type="entry name" value="N2227"/>
    <property type="match status" value="1"/>
</dbReference>